<dbReference type="FunFam" id="3.40.50.300:FF:000051">
    <property type="entry name" value="Guanine nucleotide-binding protein subunit alpha"/>
    <property type="match status" value="1"/>
</dbReference>
<dbReference type="OrthoDB" id="5817230at2759"/>
<dbReference type="RefSeq" id="XP_037223644.1">
    <property type="nucleotide sequence ID" value="XM_037360759.1"/>
</dbReference>
<gene>
    <name evidence="8" type="ORF">MIND_00393000</name>
</gene>
<evidence type="ECO:0000313" key="8">
    <source>
        <dbReference type="EMBL" id="KAF7310194.1"/>
    </source>
</evidence>
<feature type="binding site" evidence="7">
    <location>
        <position position="50"/>
    </location>
    <ligand>
        <name>Mg(2+)</name>
        <dbReference type="ChEBI" id="CHEBI:18420"/>
    </ligand>
</feature>
<dbReference type="GO" id="GO:0031683">
    <property type="term" value="F:G-protein beta/gamma-subunit complex binding"/>
    <property type="evidence" value="ECO:0007669"/>
    <property type="project" value="InterPro"/>
</dbReference>
<dbReference type="GO" id="GO:0007186">
    <property type="term" value="P:G protein-coupled receptor signaling pathway"/>
    <property type="evidence" value="ECO:0007669"/>
    <property type="project" value="InterPro"/>
</dbReference>
<keyword evidence="2 7" id="KW-0479">Metal-binding</keyword>
<dbReference type="CDD" id="cd00066">
    <property type="entry name" value="G-alpha"/>
    <property type="match status" value="1"/>
</dbReference>
<dbReference type="GO" id="GO:0003924">
    <property type="term" value="F:GTPase activity"/>
    <property type="evidence" value="ECO:0007669"/>
    <property type="project" value="InterPro"/>
</dbReference>
<comment type="caution">
    <text evidence="8">The sequence shown here is derived from an EMBL/GenBank/DDBJ whole genome shotgun (WGS) entry which is preliminary data.</text>
</comment>
<dbReference type="AlphaFoldDB" id="A0A8H6WF61"/>
<dbReference type="PANTHER" id="PTHR10218">
    <property type="entry name" value="GTP-BINDING PROTEIN ALPHA SUBUNIT"/>
    <property type="match status" value="1"/>
</dbReference>
<dbReference type="GO" id="GO:0005525">
    <property type="term" value="F:GTP binding"/>
    <property type="evidence" value="ECO:0007669"/>
    <property type="project" value="UniProtKB-KW"/>
</dbReference>
<dbReference type="PROSITE" id="PS51882">
    <property type="entry name" value="G_ALPHA"/>
    <property type="match status" value="1"/>
</dbReference>
<dbReference type="GO" id="GO:0000750">
    <property type="term" value="P:pheromone-dependent signal transduction involved in conjugation with cellular fusion"/>
    <property type="evidence" value="ECO:0007669"/>
    <property type="project" value="TreeGrafter"/>
</dbReference>
<dbReference type="Pfam" id="PF00503">
    <property type="entry name" value="G-alpha"/>
    <property type="match status" value="1"/>
</dbReference>
<name>A0A8H6WF61_9AGAR</name>
<dbReference type="Proteomes" id="UP000636479">
    <property type="component" value="Unassembled WGS sequence"/>
</dbReference>
<evidence type="ECO:0000256" key="7">
    <source>
        <dbReference type="PIRSR" id="PIRSR601019-2"/>
    </source>
</evidence>
<dbReference type="SUPFAM" id="SSF52540">
    <property type="entry name" value="P-loop containing nucleoside triphosphate hydrolases"/>
    <property type="match status" value="1"/>
</dbReference>
<dbReference type="InterPro" id="IPR002975">
    <property type="entry name" value="Fungi_Gprotein_alpha"/>
</dbReference>
<keyword evidence="4 6" id="KW-0342">GTP-binding</keyword>
<dbReference type="GO" id="GO:0005737">
    <property type="term" value="C:cytoplasm"/>
    <property type="evidence" value="ECO:0007669"/>
    <property type="project" value="TreeGrafter"/>
</dbReference>
<accession>A0A8H6WF61</accession>
<dbReference type="Gene3D" id="3.40.50.300">
    <property type="entry name" value="P-loop containing nucleotide triphosphate hydrolases"/>
    <property type="match status" value="2"/>
</dbReference>
<dbReference type="EMBL" id="JACAZF010000003">
    <property type="protein sequence ID" value="KAF7310194.1"/>
    <property type="molecule type" value="Genomic_DNA"/>
</dbReference>
<comment type="similarity">
    <text evidence="1">Belongs to the G-alpha family. G(q) subfamily.</text>
</comment>
<dbReference type="SMART" id="SM00275">
    <property type="entry name" value="G_alpha"/>
    <property type="match status" value="1"/>
</dbReference>
<evidence type="ECO:0000313" key="9">
    <source>
        <dbReference type="Proteomes" id="UP000636479"/>
    </source>
</evidence>
<dbReference type="GO" id="GO:0005834">
    <property type="term" value="C:heterotrimeric G-protein complex"/>
    <property type="evidence" value="ECO:0007669"/>
    <property type="project" value="InterPro"/>
</dbReference>
<feature type="binding site" evidence="6">
    <location>
        <begin position="331"/>
        <end position="334"/>
    </location>
    <ligand>
        <name>GTP</name>
        <dbReference type="ChEBI" id="CHEBI:37565"/>
    </ligand>
</feature>
<feature type="binding site" evidence="7">
    <location>
        <position position="243"/>
    </location>
    <ligand>
        <name>Mg(2+)</name>
        <dbReference type="ChEBI" id="CHEBI:18420"/>
    </ligand>
</feature>
<organism evidence="8 9">
    <name type="scientific">Mycena indigotica</name>
    <dbReference type="NCBI Taxonomy" id="2126181"/>
    <lineage>
        <taxon>Eukaryota</taxon>
        <taxon>Fungi</taxon>
        <taxon>Dikarya</taxon>
        <taxon>Basidiomycota</taxon>
        <taxon>Agaricomycotina</taxon>
        <taxon>Agaricomycetes</taxon>
        <taxon>Agaricomycetidae</taxon>
        <taxon>Agaricales</taxon>
        <taxon>Marasmiineae</taxon>
        <taxon>Mycenaceae</taxon>
        <taxon>Mycena</taxon>
    </lineage>
</organism>
<feature type="binding site" evidence="6">
    <location>
        <position position="391"/>
    </location>
    <ligand>
        <name>GTP</name>
        <dbReference type="ChEBI" id="CHEBI:37565"/>
    </ligand>
</feature>
<dbReference type="SUPFAM" id="SSF47895">
    <property type="entry name" value="Transducin (alpha subunit), insertion domain"/>
    <property type="match status" value="1"/>
</dbReference>
<keyword evidence="7" id="KW-0460">Magnesium</keyword>
<evidence type="ECO:0000256" key="2">
    <source>
        <dbReference type="ARBA" id="ARBA00022723"/>
    </source>
</evidence>
<feature type="binding site" evidence="6">
    <location>
        <begin position="262"/>
        <end position="266"/>
    </location>
    <ligand>
        <name>GTP</name>
        <dbReference type="ChEBI" id="CHEBI:37565"/>
    </ligand>
</feature>
<evidence type="ECO:0000256" key="6">
    <source>
        <dbReference type="PIRSR" id="PIRSR601019-1"/>
    </source>
</evidence>
<protein>
    <submittedName>
        <fullName evidence="8">Heterotrimeric G-protein alpha subunit 4</fullName>
    </submittedName>
</protein>
<proteinExistence type="inferred from homology"/>
<dbReference type="PRINTS" id="PR01241">
    <property type="entry name" value="GPROTEINAFNG"/>
</dbReference>
<dbReference type="InterPro" id="IPR027417">
    <property type="entry name" value="P-loop_NTPase"/>
</dbReference>
<keyword evidence="9" id="KW-1185">Reference proteome</keyword>
<dbReference type="GO" id="GO:0046872">
    <property type="term" value="F:metal ion binding"/>
    <property type="evidence" value="ECO:0007669"/>
    <property type="project" value="UniProtKB-KW"/>
</dbReference>
<evidence type="ECO:0000256" key="1">
    <source>
        <dbReference type="ARBA" id="ARBA00007976"/>
    </source>
</evidence>
<keyword evidence="3 6" id="KW-0547">Nucleotide-binding</keyword>
<evidence type="ECO:0000256" key="4">
    <source>
        <dbReference type="ARBA" id="ARBA00023134"/>
    </source>
</evidence>
<sequence>MGACMSGGVMVTDKDRQLHRDAEKELKATKAKMDRETKVLLLGAGDGGKSTIQKQMRIIHNVPFSAEETEHFRQLVFDNLTRGLKTLLDALPDLRLDLIPESGYSEVYPDGDEEGRAGYVRHWGPGEFGGTVIASTYKERMVVQGLETSSIKDGRGVSRDDLVADLALIENAPDLRDGEEFPLEYLGALSRLWRDPIVKEAWAKGNQAALPENLSYIFTALPRLFAPGYTPSTQDILHTRARTIGITETRFRLGEKDMIMVDVGGQKSERRKWIHCFQDVTSILFVVSLSGYDQCMVEDRSANQMQDAITIWESICHSKWFKETSVILFLNKDDIFRQKIKSSPLKKHFPEYDGPERNAEAGREFFKIKFARLARKGRGKEREVYVHVTTATDTAMLTIVMAAVTA</sequence>
<dbReference type="InterPro" id="IPR011025">
    <property type="entry name" value="GproteinA_insert"/>
</dbReference>
<dbReference type="GO" id="GO:0001664">
    <property type="term" value="F:G protein-coupled receptor binding"/>
    <property type="evidence" value="ECO:0007669"/>
    <property type="project" value="InterPro"/>
</dbReference>
<reference evidence="8" key="1">
    <citation type="submission" date="2020-05" db="EMBL/GenBank/DDBJ databases">
        <title>Mycena genomes resolve the evolution of fungal bioluminescence.</title>
        <authorList>
            <person name="Tsai I.J."/>
        </authorList>
    </citation>
    <scope>NUCLEOTIDE SEQUENCE</scope>
    <source>
        <strain evidence="8">171206Taipei</strain>
    </source>
</reference>
<evidence type="ECO:0000256" key="3">
    <source>
        <dbReference type="ARBA" id="ARBA00022741"/>
    </source>
</evidence>
<dbReference type="GeneID" id="59343275"/>
<feature type="binding site" evidence="6">
    <location>
        <begin position="237"/>
        <end position="243"/>
    </location>
    <ligand>
        <name>GTP</name>
        <dbReference type="ChEBI" id="CHEBI:37565"/>
    </ligand>
</feature>
<keyword evidence="5" id="KW-0807">Transducer</keyword>
<dbReference type="PRINTS" id="PR00318">
    <property type="entry name" value="GPROTEINA"/>
</dbReference>
<dbReference type="InterPro" id="IPR001019">
    <property type="entry name" value="Gprotein_alpha_su"/>
</dbReference>
<evidence type="ECO:0000256" key="5">
    <source>
        <dbReference type="ARBA" id="ARBA00023224"/>
    </source>
</evidence>
<dbReference type="PANTHER" id="PTHR10218:SF242">
    <property type="entry name" value="GUANINE NUCLEOTIDE-BINDING PROTEIN ALPHA-1 SUBUNIT"/>
    <property type="match status" value="1"/>
</dbReference>